<dbReference type="AlphaFoldDB" id="A0A1G4W2J4"/>
<protein>
    <submittedName>
        <fullName evidence="2">Uncharacterized protein</fullName>
    </submittedName>
</protein>
<sequence length="78" mass="8871">MTLKTKSIVYNFLGFAVLFTIIRFAVLPEFTNLTGIFLPLTAFVVATLLAPKFQAIQTNEGEKLFMKWLFIKGVKQIK</sequence>
<reference evidence="2 3" key="1">
    <citation type="submission" date="2016-10" db="EMBL/GenBank/DDBJ databases">
        <authorList>
            <person name="de Groot N.N."/>
        </authorList>
    </citation>
    <scope>NUCLEOTIDE SEQUENCE [LARGE SCALE GENOMIC DNA]</scope>
    <source>
        <strain evidence="2 3">CGMCC 1.3801</strain>
    </source>
</reference>
<dbReference type="eggNOG" id="ENOG5033FDX">
    <property type="taxonomic scope" value="Bacteria"/>
</dbReference>
<organism evidence="2 3">
    <name type="scientific">Flavobacterium saliperosum</name>
    <dbReference type="NCBI Taxonomy" id="329186"/>
    <lineage>
        <taxon>Bacteria</taxon>
        <taxon>Pseudomonadati</taxon>
        <taxon>Bacteroidota</taxon>
        <taxon>Flavobacteriia</taxon>
        <taxon>Flavobacteriales</taxon>
        <taxon>Flavobacteriaceae</taxon>
        <taxon>Flavobacterium</taxon>
    </lineage>
</organism>
<dbReference type="RefSeq" id="WP_023575829.1">
    <property type="nucleotide sequence ID" value="NZ_CBCSBQ010000004.1"/>
</dbReference>
<dbReference type="EMBL" id="FMTY01000005">
    <property type="protein sequence ID" value="SCX14986.1"/>
    <property type="molecule type" value="Genomic_DNA"/>
</dbReference>
<dbReference type="Proteomes" id="UP000182124">
    <property type="component" value="Unassembled WGS sequence"/>
</dbReference>
<evidence type="ECO:0000313" key="3">
    <source>
        <dbReference type="Proteomes" id="UP000182124"/>
    </source>
</evidence>
<feature type="transmembrane region" description="Helical" evidence="1">
    <location>
        <begin position="7"/>
        <end position="26"/>
    </location>
</feature>
<accession>A0A1G4W2J4</accession>
<keyword evidence="1" id="KW-0812">Transmembrane</keyword>
<feature type="transmembrane region" description="Helical" evidence="1">
    <location>
        <begin position="32"/>
        <end position="50"/>
    </location>
</feature>
<keyword evidence="1" id="KW-1133">Transmembrane helix</keyword>
<gene>
    <name evidence="2" type="ORF">SAMN02927925_02164</name>
</gene>
<proteinExistence type="predicted"/>
<name>A0A1G4W2J4_9FLAO</name>
<keyword evidence="1" id="KW-0472">Membrane</keyword>
<evidence type="ECO:0000256" key="1">
    <source>
        <dbReference type="SAM" id="Phobius"/>
    </source>
</evidence>
<evidence type="ECO:0000313" key="2">
    <source>
        <dbReference type="EMBL" id="SCX14986.1"/>
    </source>
</evidence>
<dbReference type="STRING" id="329186.SAMN02927925_02164"/>